<comment type="caution">
    <text evidence="3">The sequence shown here is derived from an EMBL/GenBank/DDBJ whole genome shotgun (WGS) entry which is preliminary data.</text>
</comment>
<dbReference type="AlphaFoldDB" id="A0AA39CXA0"/>
<dbReference type="GO" id="GO:0006351">
    <property type="term" value="P:DNA-templated transcription"/>
    <property type="evidence" value="ECO:0007669"/>
    <property type="project" value="TreeGrafter"/>
</dbReference>
<organism evidence="3">
    <name type="scientific">Knufia peltigerae</name>
    <dbReference type="NCBI Taxonomy" id="1002370"/>
    <lineage>
        <taxon>Eukaryota</taxon>
        <taxon>Fungi</taxon>
        <taxon>Dikarya</taxon>
        <taxon>Ascomycota</taxon>
        <taxon>Pezizomycotina</taxon>
        <taxon>Eurotiomycetes</taxon>
        <taxon>Chaetothyriomycetidae</taxon>
        <taxon>Chaetothyriales</taxon>
        <taxon>Trichomeriaceae</taxon>
        <taxon>Knufia</taxon>
    </lineage>
</organism>
<dbReference type="GO" id="GO:0043565">
    <property type="term" value="F:sequence-specific DNA binding"/>
    <property type="evidence" value="ECO:0007669"/>
    <property type="project" value="TreeGrafter"/>
</dbReference>
<protein>
    <recommendedName>
        <fullName evidence="2">LysR substrate-binding domain-containing protein</fullName>
    </recommendedName>
</protein>
<name>A0AA39CXA0_9EURO</name>
<gene>
    <name evidence="3" type="ORF">H2204_008153</name>
</gene>
<dbReference type="Pfam" id="PF03466">
    <property type="entry name" value="LysR_substrate"/>
    <property type="match status" value="1"/>
</dbReference>
<evidence type="ECO:0000259" key="2">
    <source>
        <dbReference type="Pfam" id="PF03466"/>
    </source>
</evidence>
<dbReference type="PANTHER" id="PTHR30537">
    <property type="entry name" value="HTH-TYPE TRANSCRIPTIONAL REGULATOR"/>
    <property type="match status" value="1"/>
</dbReference>
<dbReference type="EMBL" id="JAPDRN010000057">
    <property type="protein sequence ID" value="KAJ9631426.1"/>
    <property type="molecule type" value="Genomic_DNA"/>
</dbReference>
<comment type="similarity">
    <text evidence="1">Belongs to the LysR transcriptional regulatory family.</text>
</comment>
<evidence type="ECO:0000256" key="1">
    <source>
        <dbReference type="ARBA" id="ARBA00009437"/>
    </source>
</evidence>
<reference evidence="3" key="1">
    <citation type="submission" date="2022-10" db="EMBL/GenBank/DDBJ databases">
        <title>Culturing micro-colonial fungi from biological soil crusts in the Mojave desert and describing Neophaeococcomyces mojavensis, and introducing the new genera and species Taxawa tesnikishii.</title>
        <authorList>
            <person name="Kurbessoian T."/>
            <person name="Stajich J.E."/>
        </authorList>
    </citation>
    <scope>NUCLEOTIDE SEQUENCE</scope>
    <source>
        <strain evidence="3">TK_35</strain>
    </source>
</reference>
<dbReference type="Gene3D" id="3.40.190.290">
    <property type="match status" value="1"/>
</dbReference>
<dbReference type="InterPro" id="IPR058163">
    <property type="entry name" value="LysR-type_TF_proteobact-type"/>
</dbReference>
<dbReference type="SUPFAM" id="SSF53850">
    <property type="entry name" value="Periplasmic binding protein-like II"/>
    <property type="match status" value="1"/>
</dbReference>
<dbReference type="GO" id="GO:0003700">
    <property type="term" value="F:DNA-binding transcription factor activity"/>
    <property type="evidence" value="ECO:0007669"/>
    <property type="project" value="TreeGrafter"/>
</dbReference>
<dbReference type="PANTHER" id="PTHR30537:SF1">
    <property type="entry name" value="HTH-TYPE TRANSCRIPTIONAL REGULATOR PGRR"/>
    <property type="match status" value="1"/>
</dbReference>
<evidence type="ECO:0000313" key="3">
    <source>
        <dbReference type="EMBL" id="KAJ9631426.1"/>
    </source>
</evidence>
<dbReference type="InterPro" id="IPR005119">
    <property type="entry name" value="LysR_subst-bd"/>
</dbReference>
<sequence>MDKQFASISSDLAEQALRIFTEIAKAWSLTEEEQCAILGDDVGRAFAIGEFDTSTGRLPETLERVGHLIGMYRALHTIFVSKEQADSWVHRPNSASLFGGAPALSLLCSGRASDLALAFGAMHPTSTDPNVTRRPWRSGYEVIGVGLAALRARHQAALWAQSAARGHCQDQAAGKAKVVGSSNWCSETNRLGCRACASREAIIVGVTRDSRAGCVQTYRTGSTERHEGQALHYNCVETVEPCTACTGEVDDIDFVCQRKGRECSRSCSDRKVQQRRSNVRVLGRIICNNKFMMIEAARRGLGVAWLLHEPEVDELIASGQLVTVLDGWCDPFPGFYLYYPSRRQHSEAFKLVIDAVRWG</sequence>
<accession>A0AA39CXA0</accession>
<feature type="domain" description="LysR substrate-binding" evidence="2">
    <location>
        <begin position="275"/>
        <end position="357"/>
    </location>
</feature>
<proteinExistence type="inferred from homology"/>